<dbReference type="AlphaFoldDB" id="A0AAX6MQV8"/>
<feature type="region of interest" description="Disordered" evidence="5">
    <location>
        <begin position="1"/>
        <end position="109"/>
    </location>
</feature>
<feature type="region of interest" description="Disordered" evidence="5">
    <location>
        <begin position="293"/>
        <end position="447"/>
    </location>
</feature>
<dbReference type="EMBL" id="JBANMG010000004">
    <property type="protein sequence ID" value="KAK6954823.1"/>
    <property type="molecule type" value="Genomic_DNA"/>
</dbReference>
<dbReference type="InterPro" id="IPR012677">
    <property type="entry name" value="Nucleotide-bd_a/b_plait_sf"/>
</dbReference>
<dbReference type="CDD" id="cd08029">
    <property type="entry name" value="LA_like_fungal"/>
    <property type="match status" value="1"/>
</dbReference>
<dbReference type="SUPFAM" id="SSF46785">
    <property type="entry name" value="Winged helix' DNA-binding domain"/>
    <property type="match status" value="1"/>
</dbReference>
<dbReference type="SMART" id="SM00715">
    <property type="entry name" value="LA"/>
    <property type="match status" value="1"/>
</dbReference>
<feature type="compositionally biased region" description="Basic and acidic residues" evidence="5">
    <location>
        <begin position="422"/>
        <end position="447"/>
    </location>
</feature>
<dbReference type="PANTHER" id="PTHR22792:SF140">
    <property type="entry name" value="ACHILLES, ISOFORM A"/>
    <property type="match status" value="1"/>
</dbReference>
<dbReference type="Proteomes" id="UP001369815">
    <property type="component" value="Unassembled WGS sequence"/>
</dbReference>
<feature type="compositionally biased region" description="Basic and acidic residues" evidence="5">
    <location>
        <begin position="82"/>
        <end position="98"/>
    </location>
</feature>
<feature type="compositionally biased region" description="Basic and acidic residues" evidence="5">
    <location>
        <begin position="370"/>
        <end position="410"/>
    </location>
</feature>
<keyword evidence="9" id="KW-1185">Reference proteome</keyword>
<dbReference type="CDD" id="cd12291">
    <property type="entry name" value="RRM1_La"/>
    <property type="match status" value="1"/>
</dbReference>
<sequence length="447" mass="50567">MSDQVVKPEEGVKNDVPEVKSEEVVDTKIEASEETNTNTQDAPVAEEQEKPDAAGAEKDQVEEGESKIKAEESAAPVAQPKEMLKVNRKGCETRHKSDASVLPDSDNPHEIRKQVEFYFSDSNLPGDKFLWTQTDGSNNKPVPLSVICNFSRMRRFKPYSAVVEALKASKHLAVEGTEGEETIRRKQAYKPADDRQYQIDERSAYIKGFGEEQSSTQFDIEAFLAQYGEFNSVRLRRADDESKTFKGSVFVEWADKETLDKFMALDPKPLWKEHTLDIKTKLEYKAMKAQEIRDGKIPMKGSNHFGRSQRGHRGGGRGRGSRGNYQGSDSNDWKKRRDEDQRNGFQDRRGRRDRRDHRGRGRGRGNNRGQGRDRTENDNGRQEHPASRDDGRPKINTSKESEKIMKEEGAKQNSEAQANGKRARDEDHADVPPAKKVDTKEAVADAA</sequence>
<comment type="caution">
    <text evidence="8">The sequence shown here is derived from an EMBL/GenBank/DDBJ whole genome shotgun (WGS) entry which is preliminary data.</text>
</comment>
<keyword evidence="3" id="KW-0539">Nucleus</keyword>
<feature type="compositionally biased region" description="Basic and acidic residues" evidence="5">
    <location>
        <begin position="47"/>
        <end position="72"/>
    </location>
</feature>
<evidence type="ECO:0000256" key="3">
    <source>
        <dbReference type="ARBA" id="ARBA00023242"/>
    </source>
</evidence>
<dbReference type="Gene3D" id="1.10.10.10">
    <property type="entry name" value="Winged helix-like DNA-binding domain superfamily/Winged helix DNA-binding domain"/>
    <property type="match status" value="1"/>
</dbReference>
<evidence type="ECO:0000313" key="8">
    <source>
        <dbReference type="EMBL" id="KAK6954823.1"/>
    </source>
</evidence>
<proteinExistence type="predicted"/>
<dbReference type="PRINTS" id="PR00302">
    <property type="entry name" value="LUPUSLA"/>
</dbReference>
<evidence type="ECO:0000259" key="6">
    <source>
        <dbReference type="PROSITE" id="PS50102"/>
    </source>
</evidence>
<evidence type="ECO:0000256" key="1">
    <source>
        <dbReference type="ARBA" id="ARBA00004123"/>
    </source>
</evidence>
<comment type="subcellular location">
    <subcellularLocation>
        <location evidence="1">Nucleus</location>
    </subcellularLocation>
</comment>
<dbReference type="PROSITE" id="PS50102">
    <property type="entry name" value="RRM"/>
    <property type="match status" value="1"/>
</dbReference>
<dbReference type="InterPro" id="IPR002344">
    <property type="entry name" value="Lupus_La"/>
</dbReference>
<evidence type="ECO:0008006" key="10">
    <source>
        <dbReference type="Google" id="ProtNLM"/>
    </source>
</evidence>
<feature type="compositionally biased region" description="Basic residues" evidence="5">
    <location>
        <begin position="307"/>
        <end position="320"/>
    </location>
</feature>
<evidence type="ECO:0000256" key="5">
    <source>
        <dbReference type="SAM" id="MobiDB-lite"/>
    </source>
</evidence>
<dbReference type="InterPro" id="IPR006630">
    <property type="entry name" value="La_HTH"/>
</dbReference>
<reference evidence="8 9" key="1">
    <citation type="journal article" date="2024" name="Front Chem Biol">
        <title>Unveiling the potential of Daldinia eschscholtzii MFLUCC 19-0629 through bioactivity and bioinformatics studies for enhanced sustainable agriculture production.</title>
        <authorList>
            <person name="Brooks S."/>
            <person name="Weaver J.A."/>
            <person name="Klomchit A."/>
            <person name="Alharthi S.A."/>
            <person name="Onlamun T."/>
            <person name="Nurani R."/>
            <person name="Vong T.K."/>
            <person name="Alberti F."/>
            <person name="Greco C."/>
        </authorList>
    </citation>
    <scope>NUCLEOTIDE SEQUENCE [LARGE SCALE GENOMIC DNA]</scope>
    <source>
        <strain evidence="8">MFLUCC 19-0629</strain>
    </source>
</reference>
<dbReference type="InterPro" id="IPR000504">
    <property type="entry name" value="RRM_dom"/>
</dbReference>
<dbReference type="Pfam" id="PF05383">
    <property type="entry name" value="La"/>
    <property type="match status" value="1"/>
</dbReference>
<name>A0AAX6MQV8_9PEZI</name>
<dbReference type="PROSITE" id="PS50961">
    <property type="entry name" value="HTH_LA"/>
    <property type="match status" value="1"/>
</dbReference>
<feature type="compositionally biased region" description="Basic and acidic residues" evidence="5">
    <location>
        <begin position="331"/>
        <end position="350"/>
    </location>
</feature>
<feature type="compositionally biased region" description="Basic and acidic residues" evidence="5">
    <location>
        <begin position="1"/>
        <end position="31"/>
    </location>
</feature>
<feature type="compositionally biased region" description="Basic residues" evidence="5">
    <location>
        <begin position="351"/>
        <end position="365"/>
    </location>
</feature>
<accession>A0AAX6MQV8</accession>
<evidence type="ECO:0000256" key="4">
    <source>
        <dbReference type="PROSITE-ProRule" id="PRU00332"/>
    </source>
</evidence>
<dbReference type="InterPro" id="IPR035979">
    <property type="entry name" value="RBD_domain_sf"/>
</dbReference>
<dbReference type="GO" id="GO:0005634">
    <property type="term" value="C:nucleus"/>
    <property type="evidence" value="ECO:0007669"/>
    <property type="project" value="UniProtKB-SubCell"/>
</dbReference>
<dbReference type="Gene3D" id="3.30.70.330">
    <property type="match status" value="1"/>
</dbReference>
<evidence type="ECO:0000313" key="9">
    <source>
        <dbReference type="Proteomes" id="UP001369815"/>
    </source>
</evidence>
<protein>
    <recommendedName>
        <fullName evidence="10">La domain-containing protein</fullName>
    </recommendedName>
</protein>
<dbReference type="InterPro" id="IPR036388">
    <property type="entry name" value="WH-like_DNA-bd_sf"/>
</dbReference>
<keyword evidence="2 4" id="KW-0694">RNA-binding</keyword>
<evidence type="ECO:0000259" key="7">
    <source>
        <dbReference type="PROSITE" id="PS50961"/>
    </source>
</evidence>
<dbReference type="GO" id="GO:1990904">
    <property type="term" value="C:ribonucleoprotein complex"/>
    <property type="evidence" value="ECO:0007669"/>
    <property type="project" value="InterPro"/>
</dbReference>
<dbReference type="InterPro" id="IPR036390">
    <property type="entry name" value="WH_DNA-bd_sf"/>
</dbReference>
<dbReference type="GO" id="GO:0006396">
    <property type="term" value="P:RNA processing"/>
    <property type="evidence" value="ECO:0007669"/>
    <property type="project" value="InterPro"/>
</dbReference>
<dbReference type="SUPFAM" id="SSF54928">
    <property type="entry name" value="RNA-binding domain, RBD"/>
    <property type="match status" value="1"/>
</dbReference>
<dbReference type="GO" id="GO:0003729">
    <property type="term" value="F:mRNA binding"/>
    <property type="evidence" value="ECO:0007669"/>
    <property type="project" value="TreeGrafter"/>
</dbReference>
<dbReference type="InterPro" id="IPR045180">
    <property type="entry name" value="La_dom_prot"/>
</dbReference>
<evidence type="ECO:0000256" key="2">
    <source>
        <dbReference type="ARBA" id="ARBA00022884"/>
    </source>
</evidence>
<organism evidence="8 9">
    <name type="scientific">Daldinia eschscholtzii</name>
    <dbReference type="NCBI Taxonomy" id="292717"/>
    <lineage>
        <taxon>Eukaryota</taxon>
        <taxon>Fungi</taxon>
        <taxon>Dikarya</taxon>
        <taxon>Ascomycota</taxon>
        <taxon>Pezizomycotina</taxon>
        <taxon>Sordariomycetes</taxon>
        <taxon>Xylariomycetidae</taxon>
        <taxon>Xylariales</taxon>
        <taxon>Hypoxylaceae</taxon>
        <taxon>Daldinia</taxon>
    </lineage>
</organism>
<dbReference type="PANTHER" id="PTHR22792">
    <property type="entry name" value="LUPUS LA PROTEIN-RELATED"/>
    <property type="match status" value="1"/>
</dbReference>
<gene>
    <name evidence="8" type="ORF">Daesc_004792</name>
</gene>
<feature type="domain" description="RRM" evidence="6">
    <location>
        <begin position="202"/>
        <end position="283"/>
    </location>
</feature>
<dbReference type="Pfam" id="PF00076">
    <property type="entry name" value="RRM_1"/>
    <property type="match status" value="1"/>
</dbReference>
<feature type="domain" description="HTH La-type RNA-binding" evidence="7">
    <location>
        <begin position="101"/>
        <end position="194"/>
    </location>
</feature>